<dbReference type="EMBL" id="CP011125">
    <property type="protein sequence ID" value="AKF10284.1"/>
    <property type="molecule type" value="Genomic_DNA"/>
</dbReference>
<dbReference type="Proteomes" id="UP000034883">
    <property type="component" value="Chromosome"/>
</dbReference>
<organism evidence="1 2">
    <name type="scientific">Sandaracinus amylolyticus</name>
    <dbReference type="NCBI Taxonomy" id="927083"/>
    <lineage>
        <taxon>Bacteria</taxon>
        <taxon>Pseudomonadati</taxon>
        <taxon>Myxococcota</taxon>
        <taxon>Polyangia</taxon>
        <taxon>Polyangiales</taxon>
        <taxon>Sandaracinaceae</taxon>
        <taxon>Sandaracinus</taxon>
    </lineage>
</organism>
<evidence type="ECO:0000313" key="1">
    <source>
        <dbReference type="EMBL" id="AKF10284.1"/>
    </source>
</evidence>
<protein>
    <submittedName>
        <fullName evidence="1">Uncharacterized protein</fullName>
    </submittedName>
</protein>
<dbReference type="AlphaFoldDB" id="A0A0F6SHE1"/>
<dbReference type="KEGG" id="samy:DB32_007433"/>
<sequence>METHEHELLQFEAMGHFTDDRAESLVARAWRRPNETRNAKRDDVRATSELGALALPLEHSCPRLA</sequence>
<accession>A0A0F6SHE1</accession>
<proteinExistence type="predicted"/>
<gene>
    <name evidence="1" type="ORF">DB32_007433</name>
</gene>
<evidence type="ECO:0000313" key="2">
    <source>
        <dbReference type="Proteomes" id="UP000034883"/>
    </source>
</evidence>
<dbReference type="RefSeq" id="WP_053237259.1">
    <property type="nucleotide sequence ID" value="NZ_CP011125.1"/>
</dbReference>
<dbReference type="STRING" id="927083.DB32_007433"/>
<reference evidence="1 2" key="1">
    <citation type="submission" date="2015-03" db="EMBL/GenBank/DDBJ databases">
        <title>Genome assembly of Sandaracinus amylolyticus DSM 53668.</title>
        <authorList>
            <person name="Sharma G."/>
            <person name="Subramanian S."/>
        </authorList>
    </citation>
    <scope>NUCLEOTIDE SEQUENCE [LARGE SCALE GENOMIC DNA]</scope>
    <source>
        <strain evidence="1 2">DSM 53668</strain>
    </source>
</reference>
<keyword evidence="2" id="KW-1185">Reference proteome</keyword>
<name>A0A0F6SHE1_9BACT</name>